<organism evidence="1 2">
    <name type="scientific">Lojkania enalia</name>
    <dbReference type="NCBI Taxonomy" id="147567"/>
    <lineage>
        <taxon>Eukaryota</taxon>
        <taxon>Fungi</taxon>
        <taxon>Dikarya</taxon>
        <taxon>Ascomycota</taxon>
        <taxon>Pezizomycotina</taxon>
        <taxon>Dothideomycetes</taxon>
        <taxon>Pleosporomycetidae</taxon>
        <taxon>Pleosporales</taxon>
        <taxon>Pleosporales incertae sedis</taxon>
        <taxon>Lojkania</taxon>
    </lineage>
</organism>
<accession>A0A9P4K6D3</accession>
<evidence type="ECO:0000313" key="1">
    <source>
        <dbReference type="EMBL" id="KAF2262921.1"/>
    </source>
</evidence>
<proteinExistence type="predicted"/>
<protein>
    <submittedName>
        <fullName evidence="1">Uncharacterized protein</fullName>
    </submittedName>
</protein>
<dbReference type="Proteomes" id="UP000800093">
    <property type="component" value="Unassembled WGS sequence"/>
</dbReference>
<gene>
    <name evidence="1" type="ORF">CC78DRAFT_582113</name>
</gene>
<keyword evidence="2" id="KW-1185">Reference proteome</keyword>
<dbReference type="AlphaFoldDB" id="A0A9P4K6D3"/>
<evidence type="ECO:0000313" key="2">
    <source>
        <dbReference type="Proteomes" id="UP000800093"/>
    </source>
</evidence>
<name>A0A9P4K6D3_9PLEO</name>
<dbReference type="EMBL" id="ML986634">
    <property type="protein sequence ID" value="KAF2262921.1"/>
    <property type="molecule type" value="Genomic_DNA"/>
</dbReference>
<sequence length="163" mass="18147">MAPHPPDYIIPIPKIIPTIPTIIAIFANDRSFAVFASDMTMPARSTFAAGTIVGTGDTASDCKYEERERTPRGSNPKIPIPEAIRKNIIALSSTASFMMTLPALWNHSRAIQKERIARHSTVSIVHITYKPRMQRAPLPSHPISKIAHLTSSLVLRYDRKRHA</sequence>
<comment type="caution">
    <text evidence="1">The sequence shown here is derived from an EMBL/GenBank/DDBJ whole genome shotgun (WGS) entry which is preliminary data.</text>
</comment>
<reference evidence="2" key="1">
    <citation type="journal article" date="2020" name="Stud. Mycol.">
        <title>101 Dothideomycetes genomes: A test case for predicting lifestyles and emergence of pathogens.</title>
        <authorList>
            <person name="Haridas S."/>
            <person name="Albert R."/>
            <person name="Binder M."/>
            <person name="Bloem J."/>
            <person name="LaButti K."/>
            <person name="Salamov A."/>
            <person name="Andreopoulos B."/>
            <person name="Baker S."/>
            <person name="Barry K."/>
            <person name="Bills G."/>
            <person name="Bluhm B."/>
            <person name="Cannon C."/>
            <person name="Castanera R."/>
            <person name="Culley D."/>
            <person name="Daum C."/>
            <person name="Ezra D."/>
            <person name="Gonzalez J."/>
            <person name="Henrissat B."/>
            <person name="Kuo A."/>
            <person name="Liang C."/>
            <person name="Lipzen A."/>
            <person name="Lutzoni F."/>
            <person name="Magnuson J."/>
            <person name="Mondo S."/>
            <person name="Nolan M."/>
            <person name="Ohm R."/>
            <person name="Pangilinan J."/>
            <person name="Park H.-J."/>
            <person name="Ramirez L."/>
            <person name="Alfaro M."/>
            <person name="Sun H."/>
            <person name="Tritt A."/>
            <person name="Yoshinaga Y."/>
            <person name="Zwiers L.-H."/>
            <person name="Turgeon B."/>
            <person name="Goodwin S."/>
            <person name="Spatafora J."/>
            <person name="Crous P."/>
            <person name="Grigoriev I."/>
        </authorList>
    </citation>
    <scope>NUCLEOTIDE SEQUENCE [LARGE SCALE GENOMIC DNA]</scope>
    <source>
        <strain evidence="2">CBS 304.66</strain>
    </source>
</reference>